<reference evidence="4" key="1">
    <citation type="submission" date="2015-07" db="EMBL/GenBank/DDBJ databases">
        <title>Genome sequencing of Sunxiuqinia dokdonensis strain SK.</title>
        <authorList>
            <person name="Ahn S."/>
            <person name="Kim B.-C."/>
        </authorList>
    </citation>
    <scope>NUCLEOTIDE SEQUENCE [LARGE SCALE GENOMIC DNA]</scope>
    <source>
        <strain evidence="4">SK</strain>
    </source>
</reference>
<accession>A0A0L8VCE0</accession>
<dbReference type="AlphaFoldDB" id="A0A0L8VCE0"/>
<keyword evidence="4" id="KW-1185">Reference proteome</keyword>
<sequence length="250" mass="28246">MKIDQEIFYSAIAKYYNQIFPLNEKQLEFVKSSLVGLDGKKILDIGCSTGQLAKKLAGLGGQVTGLDLNEKMIALAQKENHFPDLQFVVGNMLEADSYCEESSLDAVLCFGNTLVHLDSIDEIGRFFKVVAKLLKPGGKFLVQMLNYDYILDQQVDELPLIDGPKISFIRKYDLPEGENDKIIFNTELVIKSTRESLFHASRLLPLRKNDLHSLLQHFGFERIKYYANFDKKPFGGHHLPLVLSAERSAS</sequence>
<organism evidence="3 4">
    <name type="scientific">Sunxiuqinia dokdonensis</name>
    <dbReference type="NCBI Taxonomy" id="1409788"/>
    <lineage>
        <taxon>Bacteria</taxon>
        <taxon>Pseudomonadati</taxon>
        <taxon>Bacteroidota</taxon>
        <taxon>Bacteroidia</taxon>
        <taxon>Marinilabiliales</taxon>
        <taxon>Prolixibacteraceae</taxon>
        <taxon>Sunxiuqinia</taxon>
    </lineage>
</organism>
<evidence type="ECO:0000259" key="2">
    <source>
        <dbReference type="Pfam" id="PF13649"/>
    </source>
</evidence>
<name>A0A0L8VCE0_9BACT</name>
<dbReference type="Gene3D" id="3.40.50.150">
    <property type="entry name" value="Vaccinia Virus protein VP39"/>
    <property type="match status" value="1"/>
</dbReference>
<dbReference type="InterPro" id="IPR041698">
    <property type="entry name" value="Methyltransf_25"/>
</dbReference>
<dbReference type="InterPro" id="IPR029063">
    <property type="entry name" value="SAM-dependent_MTases_sf"/>
</dbReference>
<evidence type="ECO:0000313" key="4">
    <source>
        <dbReference type="Proteomes" id="UP000036958"/>
    </source>
</evidence>
<proteinExistence type="predicted"/>
<gene>
    <name evidence="3" type="ORF">NC99_10830</name>
</gene>
<keyword evidence="1" id="KW-0808">Transferase</keyword>
<dbReference type="CDD" id="cd02440">
    <property type="entry name" value="AdoMet_MTases"/>
    <property type="match status" value="1"/>
</dbReference>
<dbReference type="PANTHER" id="PTHR43861">
    <property type="entry name" value="TRANS-ACONITATE 2-METHYLTRANSFERASE-RELATED"/>
    <property type="match status" value="1"/>
</dbReference>
<evidence type="ECO:0000256" key="1">
    <source>
        <dbReference type="ARBA" id="ARBA00022679"/>
    </source>
</evidence>
<protein>
    <recommendedName>
        <fullName evidence="2">Methyltransferase domain-containing protein</fullName>
    </recommendedName>
</protein>
<comment type="caution">
    <text evidence="3">The sequence shown here is derived from an EMBL/GenBank/DDBJ whole genome shotgun (WGS) entry which is preliminary data.</text>
</comment>
<evidence type="ECO:0000313" key="3">
    <source>
        <dbReference type="EMBL" id="KOH46119.1"/>
    </source>
</evidence>
<dbReference type="Gene3D" id="2.20.25.110">
    <property type="entry name" value="S-adenosyl-L-methionine-dependent methyltransferases"/>
    <property type="match status" value="1"/>
</dbReference>
<dbReference type="OrthoDB" id="9789123at2"/>
<dbReference type="GO" id="GO:0016740">
    <property type="term" value="F:transferase activity"/>
    <property type="evidence" value="ECO:0007669"/>
    <property type="project" value="UniProtKB-KW"/>
</dbReference>
<dbReference type="Proteomes" id="UP000036958">
    <property type="component" value="Unassembled WGS sequence"/>
</dbReference>
<dbReference type="Pfam" id="PF13649">
    <property type="entry name" value="Methyltransf_25"/>
    <property type="match status" value="1"/>
</dbReference>
<dbReference type="STRING" id="1409788.NC99_10830"/>
<dbReference type="RefSeq" id="WP_053180445.1">
    <property type="nucleotide sequence ID" value="NZ_LGIA01000045.1"/>
</dbReference>
<dbReference type="SUPFAM" id="SSF53335">
    <property type="entry name" value="S-adenosyl-L-methionine-dependent methyltransferases"/>
    <property type="match status" value="1"/>
</dbReference>
<feature type="domain" description="Methyltransferase" evidence="2">
    <location>
        <begin position="42"/>
        <end position="138"/>
    </location>
</feature>
<dbReference type="EMBL" id="LGIA01000045">
    <property type="protein sequence ID" value="KOH46119.1"/>
    <property type="molecule type" value="Genomic_DNA"/>
</dbReference>